<evidence type="ECO:0000313" key="4">
    <source>
        <dbReference type="Proteomes" id="UP000518266"/>
    </source>
</evidence>
<evidence type="ECO:0000256" key="2">
    <source>
        <dbReference type="SAM" id="Phobius"/>
    </source>
</evidence>
<feature type="region of interest" description="Disordered" evidence="1">
    <location>
        <begin position="72"/>
        <end position="94"/>
    </location>
</feature>
<gene>
    <name evidence="3" type="ORF">F7725_004122</name>
</gene>
<dbReference type="OrthoDB" id="694479at2759"/>
<evidence type="ECO:0000256" key="1">
    <source>
        <dbReference type="SAM" id="MobiDB-lite"/>
    </source>
</evidence>
<proteinExistence type="predicted"/>
<feature type="transmembrane region" description="Helical" evidence="2">
    <location>
        <begin position="49"/>
        <end position="69"/>
    </location>
</feature>
<organism evidence="3 4">
    <name type="scientific">Dissostichus mawsoni</name>
    <name type="common">Antarctic cod</name>
    <dbReference type="NCBI Taxonomy" id="36200"/>
    <lineage>
        <taxon>Eukaryota</taxon>
        <taxon>Metazoa</taxon>
        <taxon>Chordata</taxon>
        <taxon>Craniata</taxon>
        <taxon>Vertebrata</taxon>
        <taxon>Euteleostomi</taxon>
        <taxon>Actinopterygii</taxon>
        <taxon>Neopterygii</taxon>
        <taxon>Teleostei</taxon>
        <taxon>Neoteleostei</taxon>
        <taxon>Acanthomorphata</taxon>
        <taxon>Eupercaria</taxon>
        <taxon>Perciformes</taxon>
        <taxon>Notothenioidei</taxon>
        <taxon>Nototheniidae</taxon>
        <taxon>Dissostichus</taxon>
    </lineage>
</organism>
<keyword evidence="2" id="KW-0472">Membrane</keyword>
<name>A0A7J5YC64_DISMA</name>
<dbReference type="AlphaFoldDB" id="A0A7J5YC64"/>
<reference evidence="3 4" key="1">
    <citation type="submission" date="2020-03" db="EMBL/GenBank/DDBJ databases">
        <title>Dissostichus mawsoni Genome sequencing and assembly.</title>
        <authorList>
            <person name="Park H."/>
        </authorList>
    </citation>
    <scope>NUCLEOTIDE SEQUENCE [LARGE SCALE GENOMIC DNA]</scope>
    <source>
        <strain evidence="3">DM0001</strain>
        <tissue evidence="3">Muscle</tissue>
    </source>
</reference>
<dbReference type="EMBL" id="JAAKFY010000014">
    <property type="protein sequence ID" value="KAF3847044.1"/>
    <property type="molecule type" value="Genomic_DNA"/>
</dbReference>
<feature type="compositionally biased region" description="Polar residues" evidence="1">
    <location>
        <begin position="83"/>
        <end position="94"/>
    </location>
</feature>
<keyword evidence="2" id="KW-0812">Transmembrane</keyword>
<keyword evidence="4" id="KW-1185">Reference proteome</keyword>
<evidence type="ECO:0000313" key="3">
    <source>
        <dbReference type="EMBL" id="KAF3847044.1"/>
    </source>
</evidence>
<keyword evidence="2" id="KW-1133">Transmembrane helix</keyword>
<sequence>MEKPPVIGRKPQLMGEIPNYHNVTCRDPPQLAGSQLAWVDSQLCVAETATVLVITITVLVTVLAALVMAERSRKKNRGKNWETESQNQSSSPAS</sequence>
<protein>
    <submittedName>
        <fullName evidence="3">Uncharacterized protein</fullName>
    </submittedName>
</protein>
<accession>A0A7J5YC64</accession>
<dbReference type="Proteomes" id="UP000518266">
    <property type="component" value="Unassembled WGS sequence"/>
</dbReference>
<comment type="caution">
    <text evidence="3">The sequence shown here is derived from an EMBL/GenBank/DDBJ whole genome shotgun (WGS) entry which is preliminary data.</text>
</comment>